<feature type="transmembrane region" description="Helical" evidence="1">
    <location>
        <begin position="286"/>
        <end position="304"/>
    </location>
</feature>
<comment type="caution">
    <text evidence="2">The sequence shown here is derived from an EMBL/GenBank/DDBJ whole genome shotgun (WGS) entry which is preliminary data.</text>
</comment>
<dbReference type="InterPro" id="IPR018674">
    <property type="entry name" value="DUF2142_membrane"/>
</dbReference>
<keyword evidence="3" id="KW-1185">Reference proteome</keyword>
<feature type="transmembrane region" description="Helical" evidence="1">
    <location>
        <begin position="209"/>
        <end position="226"/>
    </location>
</feature>
<keyword evidence="1" id="KW-0812">Transmembrane</keyword>
<organism evidence="2 3">
    <name type="scientific">Protofrankia coriariae</name>
    <dbReference type="NCBI Taxonomy" id="1562887"/>
    <lineage>
        <taxon>Bacteria</taxon>
        <taxon>Bacillati</taxon>
        <taxon>Actinomycetota</taxon>
        <taxon>Actinomycetes</taxon>
        <taxon>Frankiales</taxon>
        <taxon>Frankiaceae</taxon>
        <taxon>Protofrankia</taxon>
    </lineage>
</organism>
<protein>
    <submittedName>
        <fullName evidence="2">Uncharacterized protein</fullName>
    </submittedName>
</protein>
<feature type="transmembrane region" description="Helical" evidence="1">
    <location>
        <begin position="38"/>
        <end position="66"/>
    </location>
</feature>
<evidence type="ECO:0000313" key="2">
    <source>
        <dbReference type="EMBL" id="KLL10707.1"/>
    </source>
</evidence>
<proteinExistence type="predicted"/>
<keyword evidence="1" id="KW-0472">Membrane</keyword>
<dbReference type="Proteomes" id="UP000035425">
    <property type="component" value="Unassembled WGS sequence"/>
</dbReference>
<feature type="transmembrane region" description="Helical" evidence="1">
    <location>
        <begin position="87"/>
        <end position="107"/>
    </location>
</feature>
<evidence type="ECO:0000313" key="3">
    <source>
        <dbReference type="Proteomes" id="UP000035425"/>
    </source>
</evidence>
<dbReference type="Pfam" id="PF09913">
    <property type="entry name" value="DUF2142"/>
    <property type="match status" value="1"/>
</dbReference>
<reference evidence="2 3" key="1">
    <citation type="submission" date="2014-12" db="EMBL/GenBank/DDBJ databases">
        <title>Frankia sp. BMG5.1 draft genome.</title>
        <authorList>
            <person name="Gtari M."/>
            <person name="Ghodhbane-Gtari F."/>
            <person name="Nouioui I."/>
            <person name="Ktari A."/>
            <person name="Hezbri K."/>
            <person name="Mimouni W."/>
            <person name="Sbissi I."/>
            <person name="Ayari A."/>
            <person name="Yamanaka T."/>
            <person name="Normand P."/>
            <person name="Tisa L.S."/>
            <person name="Boudabous A."/>
        </authorList>
    </citation>
    <scope>NUCLEOTIDE SEQUENCE [LARGE SCALE GENOMIC DNA]</scope>
    <source>
        <strain evidence="2 3">BMG5.1</strain>
    </source>
</reference>
<name>A0ABR5F203_9ACTN</name>
<feature type="transmembrane region" description="Helical" evidence="1">
    <location>
        <begin position="238"/>
        <end position="257"/>
    </location>
</feature>
<dbReference type="EMBL" id="JWIO01000027">
    <property type="protein sequence ID" value="KLL10707.1"/>
    <property type="molecule type" value="Genomic_DNA"/>
</dbReference>
<gene>
    <name evidence="2" type="ORF">FrCorBMG51_16200</name>
</gene>
<sequence length="347" mass="36488">MIFLGSQVGASGTELTGALACAAAALRLSREEQPPARVWWVAGVVMGVTALSRPMAPLWIVLAAALGVGRLSPRTAWHRLRGGGRPAAAAVAIVMLGLAGSVLWTQALSLRTPVLWGRLGHGLVIATETAAESARQTIGVFGWQSVPLPTALYGLWTLLAGGLFLAAFVVGRWRDRALLAGGLLVVVVLYELLAAAVFIQNGFGMQGRYILPALVMLPLLSVEVLADRLPARLSARAAVAAAGVIAVSGAGQFAAWLTNSHRYAVGPDGPLWFFLRHPAWSPPGGWAPWTALACVPMIAAFAAARAAHRDAVAATAPAVGPGSSPDPDSFQRDYISLRTWHMRPTRR</sequence>
<feature type="transmembrane region" description="Helical" evidence="1">
    <location>
        <begin position="151"/>
        <end position="170"/>
    </location>
</feature>
<keyword evidence="1" id="KW-1133">Transmembrane helix</keyword>
<accession>A0ABR5F203</accession>
<evidence type="ECO:0000256" key="1">
    <source>
        <dbReference type="SAM" id="Phobius"/>
    </source>
</evidence>
<feature type="transmembrane region" description="Helical" evidence="1">
    <location>
        <begin position="177"/>
        <end position="203"/>
    </location>
</feature>